<comment type="subcellular location">
    <subcellularLocation>
        <location evidence="1">Membrane</location>
        <topology evidence="1">Multi-pass membrane protein</topology>
    </subcellularLocation>
</comment>
<evidence type="ECO:0000256" key="4">
    <source>
        <dbReference type="ARBA" id="ARBA00023136"/>
    </source>
</evidence>
<keyword evidence="7" id="KW-1185">Reference proteome</keyword>
<dbReference type="GO" id="GO:0000139">
    <property type="term" value="C:Golgi membrane"/>
    <property type="evidence" value="ECO:0007669"/>
    <property type="project" value="TreeGrafter"/>
</dbReference>
<dbReference type="InterPro" id="IPR013714">
    <property type="entry name" value="Golgi_TVP15"/>
</dbReference>
<protein>
    <submittedName>
        <fullName evidence="6">COPI associated</fullName>
    </submittedName>
</protein>
<organism evidence="7">
    <name type="scientific">Candida tenuis (strain ATCC 10573 / BCRC 21748 / CBS 615 / JCM 9827 / NBRC 10315 / NRRL Y-1498 / VKM Y-70)</name>
    <name type="common">Yeast</name>
    <name type="synonym">Yamadazyma tenuis</name>
    <dbReference type="NCBI Taxonomy" id="590646"/>
    <lineage>
        <taxon>Eukaryota</taxon>
        <taxon>Fungi</taxon>
        <taxon>Dikarya</taxon>
        <taxon>Ascomycota</taxon>
        <taxon>Saccharomycotina</taxon>
        <taxon>Pichiomycetes</taxon>
        <taxon>Debaryomycetaceae</taxon>
        <taxon>Yamadazyma</taxon>
    </lineage>
</organism>
<evidence type="ECO:0000256" key="3">
    <source>
        <dbReference type="ARBA" id="ARBA00022989"/>
    </source>
</evidence>
<dbReference type="GeneID" id="18249079"/>
<dbReference type="Proteomes" id="UP000000707">
    <property type="component" value="Unassembled WGS sequence"/>
</dbReference>
<evidence type="ECO:0000313" key="6">
    <source>
        <dbReference type="EMBL" id="EGV61858.1"/>
    </source>
</evidence>
<feature type="transmembrane region" description="Helical" evidence="5">
    <location>
        <begin position="13"/>
        <end position="31"/>
    </location>
</feature>
<keyword evidence="4 5" id="KW-0472">Membrane</keyword>
<evidence type="ECO:0000313" key="7">
    <source>
        <dbReference type="Proteomes" id="UP000000707"/>
    </source>
</evidence>
<proteinExistence type="predicted"/>
<gene>
    <name evidence="6" type="ORF">CANTEDRAFT_125096</name>
</gene>
<evidence type="ECO:0000256" key="2">
    <source>
        <dbReference type="ARBA" id="ARBA00022692"/>
    </source>
</evidence>
<evidence type="ECO:0000256" key="1">
    <source>
        <dbReference type="ARBA" id="ARBA00004141"/>
    </source>
</evidence>
<sequence>MNFESINSSDLNGAFKIANLAVAVLTALSGLSQLFHGFQSFIIGIYLVAFGAGIGFLEFRVPAEAYAYGSFMFSFIGRGVFYTFLSASIRGHSIFRLLAALIVFLVGVVYIALEAIPSISPPDNMNTEGISIGNEEDII</sequence>
<dbReference type="KEGG" id="cten:18249079"/>
<accession>G3B9B2</accession>
<feature type="transmembrane region" description="Helical" evidence="5">
    <location>
        <begin position="97"/>
        <end position="116"/>
    </location>
</feature>
<dbReference type="OrthoDB" id="423534at2759"/>
<reference evidence="6 7" key="1">
    <citation type="journal article" date="2011" name="Proc. Natl. Acad. Sci. U.S.A.">
        <title>Comparative genomics of xylose-fermenting fungi for enhanced biofuel production.</title>
        <authorList>
            <person name="Wohlbach D.J."/>
            <person name="Kuo A."/>
            <person name="Sato T.K."/>
            <person name="Potts K.M."/>
            <person name="Salamov A.A."/>
            <person name="LaButti K.M."/>
            <person name="Sun H."/>
            <person name="Clum A."/>
            <person name="Pangilinan J.L."/>
            <person name="Lindquist E.A."/>
            <person name="Lucas S."/>
            <person name="Lapidus A."/>
            <person name="Jin M."/>
            <person name="Gunawan C."/>
            <person name="Balan V."/>
            <person name="Dale B.E."/>
            <person name="Jeffries T.W."/>
            <person name="Zinkel R."/>
            <person name="Barry K.W."/>
            <person name="Grigoriev I.V."/>
            <person name="Gasch A.P."/>
        </authorList>
    </citation>
    <scope>NUCLEOTIDE SEQUENCE [LARGE SCALE GENOMIC DNA]</scope>
    <source>
        <strain evidence="6">ATCC 10573</strain>
        <strain evidence="7">ATCC 10573 / BCRC 21748 / CBS 615 / JCM 9827 / NBRC 10315 / NRRL Y-1498 / VKM Y-70</strain>
    </source>
</reference>
<dbReference type="PANTHER" id="PTHR28128:SF1">
    <property type="entry name" value="GOLGI APPARATUS MEMBRANE PROTEIN TVP15"/>
    <property type="match status" value="1"/>
</dbReference>
<feature type="transmembrane region" description="Helical" evidence="5">
    <location>
        <begin position="38"/>
        <end position="59"/>
    </location>
</feature>
<dbReference type="GO" id="GO:0016192">
    <property type="term" value="P:vesicle-mediated transport"/>
    <property type="evidence" value="ECO:0007669"/>
    <property type="project" value="TreeGrafter"/>
</dbReference>
<dbReference type="Pfam" id="PF08507">
    <property type="entry name" value="COPI_assoc"/>
    <property type="match status" value="1"/>
</dbReference>
<keyword evidence="2 5" id="KW-0812">Transmembrane</keyword>
<feature type="transmembrane region" description="Helical" evidence="5">
    <location>
        <begin position="65"/>
        <end position="85"/>
    </location>
</feature>
<name>G3B9B2_CANTC</name>
<dbReference type="HOGENOM" id="CLU_120579_0_0_1"/>
<dbReference type="eggNOG" id="ENOG502S6ZT">
    <property type="taxonomic scope" value="Eukaryota"/>
</dbReference>
<dbReference type="AlphaFoldDB" id="G3B9B2"/>
<evidence type="ECO:0000256" key="5">
    <source>
        <dbReference type="SAM" id="Phobius"/>
    </source>
</evidence>
<dbReference type="EMBL" id="GL996527">
    <property type="protein sequence ID" value="EGV61857.1"/>
    <property type="molecule type" value="Genomic_DNA"/>
</dbReference>
<dbReference type="EMBL" id="GL996527">
    <property type="protein sequence ID" value="EGV61858.1"/>
    <property type="molecule type" value="Genomic_DNA"/>
</dbReference>
<dbReference type="RefSeq" id="XP_006688028.1">
    <property type="nucleotide sequence ID" value="XM_006687965.1"/>
</dbReference>
<keyword evidence="3 5" id="KW-1133">Transmembrane helix</keyword>
<dbReference type="PANTHER" id="PTHR28128">
    <property type="entry name" value="GOLGI APPARATUS MEMBRANE PROTEIN TVP15"/>
    <property type="match status" value="1"/>
</dbReference>